<reference evidence="2" key="1">
    <citation type="journal article" date="2019" name="Int. J. Syst. Evol. Microbiol.">
        <title>The Global Catalogue of Microorganisms (GCM) 10K type strain sequencing project: providing services to taxonomists for standard genome sequencing and annotation.</title>
        <authorList>
            <consortium name="The Broad Institute Genomics Platform"/>
            <consortium name="The Broad Institute Genome Sequencing Center for Infectious Disease"/>
            <person name="Wu L."/>
            <person name="Ma J."/>
        </authorList>
    </citation>
    <scope>NUCLEOTIDE SEQUENCE [LARGE SCALE GENOMIC DNA]</scope>
    <source>
        <strain evidence="2">JCM 17664</strain>
    </source>
</reference>
<sequence>MGHSILRKVPIFSKMKLLFSHLLLLTLLNTHTAFSQARINITLKRQLDSVMILDQQYRGILTEMSDPLKRDSISRALSIPQKELESRIWKLQSEIDSSNLIFIEHVFRQYGYPGKSLVGSPSNESAWYVIQHSDKIEKYIDLIYEAGQKKELPFRLVAMMEDRYLVNQGKEQVYGTQVTCRLLKNGKNECFVWPIKDAEKVNERRKKAGFDQTVEQNAKRLGVIYRVVKLSEVKL</sequence>
<dbReference type="EMBL" id="BAABFN010000001">
    <property type="protein sequence ID" value="GAA4304827.1"/>
    <property type="molecule type" value="Genomic_DNA"/>
</dbReference>
<comment type="caution">
    <text evidence="1">The sequence shown here is derived from an EMBL/GenBank/DDBJ whole genome shotgun (WGS) entry which is preliminary data.</text>
</comment>
<dbReference type="Pfam" id="PF20329">
    <property type="entry name" value="DUF6624"/>
    <property type="match status" value="1"/>
</dbReference>
<proteinExistence type="predicted"/>
<evidence type="ECO:0000313" key="1">
    <source>
        <dbReference type="EMBL" id="GAA4304827.1"/>
    </source>
</evidence>
<dbReference type="Proteomes" id="UP001501207">
    <property type="component" value="Unassembled WGS sequence"/>
</dbReference>
<evidence type="ECO:0000313" key="2">
    <source>
        <dbReference type="Proteomes" id="UP001501207"/>
    </source>
</evidence>
<name>A0ABP8FIT3_9BACT</name>
<protein>
    <submittedName>
        <fullName evidence="1">Uncharacterized protein</fullName>
    </submittedName>
</protein>
<keyword evidence="2" id="KW-1185">Reference proteome</keyword>
<organism evidence="1 2">
    <name type="scientific">Compostibacter hankyongensis</name>
    <dbReference type="NCBI Taxonomy" id="1007089"/>
    <lineage>
        <taxon>Bacteria</taxon>
        <taxon>Pseudomonadati</taxon>
        <taxon>Bacteroidota</taxon>
        <taxon>Chitinophagia</taxon>
        <taxon>Chitinophagales</taxon>
        <taxon>Chitinophagaceae</taxon>
        <taxon>Compostibacter</taxon>
    </lineage>
</organism>
<dbReference type="InterPro" id="IPR046732">
    <property type="entry name" value="DUF6624"/>
</dbReference>
<gene>
    <name evidence="1" type="ORF">GCM10023143_09550</name>
</gene>
<accession>A0ABP8FIT3</accession>